<dbReference type="FunFam" id="3.30.460.30:FF:000001">
    <property type="entry name" value="Glutamyl-tRNA reductase"/>
    <property type="match status" value="1"/>
</dbReference>
<evidence type="ECO:0000256" key="14">
    <source>
        <dbReference type="SAM" id="MobiDB-lite"/>
    </source>
</evidence>
<dbReference type="AlphaFoldDB" id="A0A6J4T7W2"/>
<dbReference type="Pfam" id="PF01488">
    <property type="entry name" value="Shikimate_DH"/>
    <property type="match status" value="1"/>
</dbReference>
<dbReference type="FunFam" id="3.40.50.720:FF:000031">
    <property type="entry name" value="Glutamyl-tRNA reductase"/>
    <property type="match status" value="1"/>
</dbReference>
<dbReference type="Gene3D" id="3.40.50.720">
    <property type="entry name" value="NAD(P)-binding Rossmann-like Domain"/>
    <property type="match status" value="1"/>
</dbReference>
<dbReference type="Pfam" id="PF00745">
    <property type="entry name" value="GlutR_dimer"/>
    <property type="match status" value="1"/>
</dbReference>
<dbReference type="PIRSF" id="PIRSF000445">
    <property type="entry name" value="4pyrrol_synth_GluRdtase"/>
    <property type="match status" value="1"/>
</dbReference>
<evidence type="ECO:0000256" key="9">
    <source>
        <dbReference type="HAMAP-Rule" id="MF_00087"/>
    </source>
</evidence>
<evidence type="ECO:0000256" key="12">
    <source>
        <dbReference type="PIRSR" id="PIRSR000445-3"/>
    </source>
</evidence>
<dbReference type="PANTHER" id="PTHR43013:SF1">
    <property type="entry name" value="GLUTAMYL-TRNA REDUCTASE"/>
    <property type="match status" value="1"/>
</dbReference>
<dbReference type="InterPro" id="IPR000343">
    <property type="entry name" value="4pyrrol_synth_GluRdtase"/>
</dbReference>
<evidence type="ECO:0000256" key="13">
    <source>
        <dbReference type="RuleBase" id="RU000584"/>
    </source>
</evidence>
<name>A0A6J4T7W2_9ACTN</name>
<evidence type="ECO:0000256" key="1">
    <source>
        <dbReference type="ARBA" id="ARBA00005059"/>
    </source>
</evidence>
<dbReference type="EC" id="1.2.1.70" evidence="3 9"/>
<sequence length="472" mass="50854">MSHGRNPVELLALGISHKTAPVALRELVALTESQTKKVVQELAATAEVHEAVAISTCNRTELYMVVGDPVEAETRLLGMLARRAGIRPTELAGIIYSPRNCDAARQLYRVTSGLESMIVGEAEVQGQVRRAYEAALAAGTTGPLTNRLFSAALQTGKRVRTETQIGSQRTSVSTVAVDLAGEAVGDLTARDVVIIGAGETSELTARALADRGVGTIFVANRRAARARAMAERVGGIVVSLDELPARMTAADIVVSSTSASHHLVEVDDLEVVMEARGGRPLVLIDIAVPRDIEAACADVPGVTLYDIDDLQAVVARNLGVREAERAQAEEIVEEEIQRFARWMGQLDVRPTIADLRHHGEEIVDDVLAENEGRWETASPRDLDRVDAITRAVMQRLLHEPTIRLKALPEAGSPVHGRLQIVRELFGLDTQVAAPTRSEADGAPSAHDDTTDALDPADNVRTLGERRRRRAAP</sequence>
<comment type="pathway">
    <text evidence="1 9 13">Porphyrin-containing compound metabolism; protoporphyrin-IX biosynthesis; 5-aminolevulinate from L-glutamyl-tRNA(Glu): step 1/2.</text>
</comment>
<keyword evidence="5 9" id="KW-0560">Oxidoreductase</keyword>
<comment type="subunit">
    <text evidence="9">Homodimer.</text>
</comment>
<feature type="domain" description="Quinate/shikimate 5-dehydrogenase/glutamyl-tRNA reductase" evidence="16">
    <location>
        <begin position="179"/>
        <end position="313"/>
    </location>
</feature>
<comment type="function">
    <text evidence="9">Catalyzes the NADPH-dependent reduction of glutamyl-tRNA(Glu) to glutamate 1-semialdehyde (GSA).</text>
</comment>
<dbReference type="PANTHER" id="PTHR43013">
    <property type="entry name" value="GLUTAMYL-TRNA REDUCTASE"/>
    <property type="match status" value="1"/>
</dbReference>
<keyword evidence="6 9" id="KW-0627">Porphyrin biosynthesis</keyword>
<evidence type="ECO:0000256" key="2">
    <source>
        <dbReference type="ARBA" id="ARBA00005916"/>
    </source>
</evidence>
<dbReference type="InterPro" id="IPR036291">
    <property type="entry name" value="NAD(P)-bd_dom_sf"/>
</dbReference>
<comment type="caution">
    <text evidence="9">Lacks conserved residue(s) required for the propagation of feature annotation.</text>
</comment>
<feature type="active site" description="Nucleophile" evidence="9 10">
    <location>
        <position position="57"/>
    </location>
</feature>
<dbReference type="NCBIfam" id="TIGR01035">
    <property type="entry name" value="hemA"/>
    <property type="match status" value="1"/>
</dbReference>
<evidence type="ECO:0000313" key="18">
    <source>
        <dbReference type="EMBL" id="CAA9515826.1"/>
    </source>
</evidence>
<feature type="binding site" evidence="9 11">
    <location>
        <position position="116"/>
    </location>
    <ligand>
        <name>substrate</name>
    </ligand>
</feature>
<dbReference type="UniPathway" id="UPA00251">
    <property type="reaction ID" value="UER00316"/>
</dbReference>
<keyword evidence="4 9" id="KW-0521">NADP</keyword>
<evidence type="ECO:0000256" key="4">
    <source>
        <dbReference type="ARBA" id="ARBA00022857"/>
    </source>
</evidence>
<evidence type="ECO:0000259" key="15">
    <source>
        <dbReference type="Pfam" id="PF00745"/>
    </source>
</evidence>
<evidence type="ECO:0000256" key="11">
    <source>
        <dbReference type="PIRSR" id="PIRSR000445-2"/>
    </source>
</evidence>
<dbReference type="GO" id="GO:0008883">
    <property type="term" value="F:glutamyl-tRNA reductase activity"/>
    <property type="evidence" value="ECO:0007669"/>
    <property type="project" value="UniProtKB-UniRule"/>
</dbReference>
<dbReference type="CDD" id="cd05213">
    <property type="entry name" value="NAD_bind_Glutamyl_tRNA_reduct"/>
    <property type="match status" value="1"/>
</dbReference>
<feature type="domain" description="Tetrapyrrole biosynthesis glutamyl-tRNA reductase dimerisation" evidence="15">
    <location>
        <begin position="327"/>
        <end position="427"/>
    </location>
</feature>
<protein>
    <recommendedName>
        <fullName evidence="8 9">Glutamyl-tRNA reductase</fullName>
        <shortName evidence="9">GluTR</shortName>
        <ecNumber evidence="3 9">1.2.1.70</ecNumber>
    </recommendedName>
</protein>
<evidence type="ECO:0000256" key="6">
    <source>
        <dbReference type="ARBA" id="ARBA00023244"/>
    </source>
</evidence>
<evidence type="ECO:0000256" key="3">
    <source>
        <dbReference type="ARBA" id="ARBA00012970"/>
    </source>
</evidence>
<evidence type="ECO:0000259" key="17">
    <source>
        <dbReference type="Pfam" id="PF05201"/>
    </source>
</evidence>
<feature type="binding site" evidence="9 11">
    <location>
        <begin position="56"/>
        <end position="59"/>
    </location>
    <ligand>
        <name>substrate</name>
    </ligand>
</feature>
<dbReference type="EMBL" id="CADCVR010000092">
    <property type="protein sequence ID" value="CAA9515826.1"/>
    <property type="molecule type" value="Genomic_DNA"/>
</dbReference>
<feature type="binding site" evidence="9 11">
    <location>
        <begin position="121"/>
        <end position="123"/>
    </location>
    <ligand>
        <name>substrate</name>
    </ligand>
</feature>
<dbReference type="SUPFAM" id="SSF69742">
    <property type="entry name" value="Glutamyl tRNA-reductase catalytic, N-terminal domain"/>
    <property type="match status" value="1"/>
</dbReference>
<evidence type="ECO:0000256" key="10">
    <source>
        <dbReference type="PIRSR" id="PIRSR000445-1"/>
    </source>
</evidence>
<dbReference type="InterPro" id="IPR015896">
    <property type="entry name" value="4pyrrol_synth_GluRdtase_dimer"/>
</dbReference>
<dbReference type="GO" id="GO:0050661">
    <property type="term" value="F:NADP binding"/>
    <property type="evidence" value="ECO:0007669"/>
    <property type="project" value="InterPro"/>
</dbReference>
<dbReference type="InterPro" id="IPR036343">
    <property type="entry name" value="GluRdtase_N_sf"/>
</dbReference>
<comment type="domain">
    <text evidence="9">Possesses an unusual extended V-shaped dimeric structure with each monomer consisting of three distinct domains arranged along a curved 'spinal' alpha-helix. The N-terminal catalytic domain specifically recognizes the glutamate moiety of the substrate. The second domain is the NADPH-binding domain, and the third C-terminal domain is responsible for dimerization.</text>
</comment>
<organism evidence="18">
    <name type="scientific">uncultured Solirubrobacteraceae bacterium</name>
    <dbReference type="NCBI Taxonomy" id="1162706"/>
    <lineage>
        <taxon>Bacteria</taxon>
        <taxon>Bacillati</taxon>
        <taxon>Actinomycetota</taxon>
        <taxon>Thermoleophilia</taxon>
        <taxon>Solirubrobacterales</taxon>
        <taxon>Solirubrobacteraceae</taxon>
        <taxon>environmental samples</taxon>
    </lineage>
</organism>
<dbReference type="SUPFAM" id="SSF51735">
    <property type="entry name" value="NAD(P)-binding Rossmann-fold domains"/>
    <property type="match status" value="1"/>
</dbReference>
<comment type="similarity">
    <text evidence="2 9 13">Belongs to the glutamyl-tRNA reductase family.</text>
</comment>
<evidence type="ECO:0000256" key="8">
    <source>
        <dbReference type="ARBA" id="ARBA00068659"/>
    </source>
</evidence>
<dbReference type="SUPFAM" id="SSF69075">
    <property type="entry name" value="Glutamyl tRNA-reductase dimerization domain"/>
    <property type="match status" value="1"/>
</dbReference>
<feature type="binding site" evidence="9 12">
    <location>
        <begin position="196"/>
        <end position="201"/>
    </location>
    <ligand>
        <name>NADP(+)</name>
        <dbReference type="ChEBI" id="CHEBI:58349"/>
    </ligand>
</feature>
<gene>
    <name evidence="9" type="primary">hemA</name>
    <name evidence="18" type="ORF">AVDCRST_MAG53-3063</name>
</gene>
<comment type="catalytic activity">
    <reaction evidence="7 9 13">
        <text>(S)-4-amino-5-oxopentanoate + tRNA(Glu) + NADP(+) = L-glutamyl-tRNA(Glu) + NADPH + H(+)</text>
        <dbReference type="Rhea" id="RHEA:12344"/>
        <dbReference type="Rhea" id="RHEA-COMP:9663"/>
        <dbReference type="Rhea" id="RHEA-COMP:9680"/>
        <dbReference type="ChEBI" id="CHEBI:15378"/>
        <dbReference type="ChEBI" id="CHEBI:57501"/>
        <dbReference type="ChEBI" id="CHEBI:57783"/>
        <dbReference type="ChEBI" id="CHEBI:58349"/>
        <dbReference type="ChEBI" id="CHEBI:78442"/>
        <dbReference type="ChEBI" id="CHEBI:78520"/>
        <dbReference type="EC" id="1.2.1.70"/>
    </reaction>
</comment>
<dbReference type="Gene3D" id="3.30.460.30">
    <property type="entry name" value="Glutamyl-tRNA reductase, N-terminal domain"/>
    <property type="match status" value="1"/>
</dbReference>
<dbReference type="Pfam" id="PF05201">
    <property type="entry name" value="GlutR_N"/>
    <property type="match status" value="1"/>
</dbReference>
<evidence type="ECO:0000256" key="7">
    <source>
        <dbReference type="ARBA" id="ARBA00047464"/>
    </source>
</evidence>
<proteinExistence type="inferred from homology"/>
<dbReference type="InterPro" id="IPR036453">
    <property type="entry name" value="GluRdtase_dimer_dom_sf"/>
</dbReference>
<comment type="miscellaneous">
    <text evidence="9">During catalysis, the active site Cys acts as a nucleophile attacking the alpha-carbonyl group of tRNA-bound glutamate with the formation of a thioester intermediate between enzyme and glutamate, and the concomitant release of tRNA(Glu). The thioester intermediate is finally reduced by direct hydride transfer from NADPH, to form the product GSA.</text>
</comment>
<evidence type="ECO:0000259" key="16">
    <source>
        <dbReference type="Pfam" id="PF01488"/>
    </source>
</evidence>
<evidence type="ECO:0000256" key="5">
    <source>
        <dbReference type="ARBA" id="ARBA00023002"/>
    </source>
</evidence>
<dbReference type="GO" id="GO:0019353">
    <property type="term" value="P:protoporphyrinogen IX biosynthetic process from glutamate"/>
    <property type="evidence" value="ECO:0007669"/>
    <property type="project" value="TreeGrafter"/>
</dbReference>
<feature type="region of interest" description="Disordered" evidence="14">
    <location>
        <begin position="434"/>
        <end position="472"/>
    </location>
</feature>
<reference evidence="18" key="1">
    <citation type="submission" date="2020-02" db="EMBL/GenBank/DDBJ databases">
        <authorList>
            <person name="Meier V. D."/>
        </authorList>
    </citation>
    <scope>NUCLEOTIDE SEQUENCE</scope>
    <source>
        <strain evidence="18">AVDCRST_MAG53</strain>
    </source>
</reference>
<dbReference type="InterPro" id="IPR015895">
    <property type="entry name" value="4pyrrol_synth_GluRdtase_N"/>
</dbReference>
<dbReference type="HAMAP" id="MF_00087">
    <property type="entry name" value="Glu_tRNA_reductase"/>
    <property type="match status" value="1"/>
</dbReference>
<feature type="binding site" evidence="9 11">
    <location>
        <position position="127"/>
    </location>
    <ligand>
        <name>substrate</name>
    </ligand>
</feature>
<dbReference type="InterPro" id="IPR006151">
    <property type="entry name" value="Shikm_DH/Glu-tRNA_Rdtase"/>
</dbReference>
<accession>A0A6J4T7W2</accession>
<feature type="domain" description="Glutamyl-tRNA reductase N-terminal" evidence="17">
    <location>
        <begin position="13"/>
        <end position="163"/>
    </location>
</feature>